<evidence type="ECO:0000313" key="3">
    <source>
        <dbReference type="Proteomes" id="UP000321250"/>
    </source>
</evidence>
<dbReference type="Pfam" id="PF08447">
    <property type="entry name" value="PAS_3"/>
    <property type="match status" value="1"/>
</dbReference>
<dbReference type="InterPro" id="IPR035965">
    <property type="entry name" value="PAS-like_dom_sf"/>
</dbReference>
<evidence type="ECO:0000259" key="1">
    <source>
        <dbReference type="Pfam" id="PF08447"/>
    </source>
</evidence>
<dbReference type="Proteomes" id="UP000321250">
    <property type="component" value="Unassembled WGS sequence"/>
</dbReference>
<feature type="domain" description="PAS fold-3" evidence="1">
    <location>
        <begin position="110"/>
        <end position="194"/>
    </location>
</feature>
<name>A0A5C6UHY9_9SPHN</name>
<comment type="caution">
    <text evidence="2">The sequence shown here is derived from an EMBL/GenBank/DDBJ whole genome shotgun (WGS) entry which is preliminary data.</text>
</comment>
<dbReference type="NCBIfam" id="TIGR00229">
    <property type="entry name" value="sensory_box"/>
    <property type="match status" value="1"/>
</dbReference>
<dbReference type="SUPFAM" id="SSF55785">
    <property type="entry name" value="PYP-like sensor domain (PAS domain)"/>
    <property type="match status" value="1"/>
</dbReference>
<organism evidence="2 3">
    <name type="scientific">Sphingomonas ginsenosidivorax</name>
    <dbReference type="NCBI Taxonomy" id="862135"/>
    <lineage>
        <taxon>Bacteria</taxon>
        <taxon>Pseudomonadati</taxon>
        <taxon>Pseudomonadota</taxon>
        <taxon>Alphaproteobacteria</taxon>
        <taxon>Sphingomonadales</taxon>
        <taxon>Sphingomonadaceae</taxon>
        <taxon>Sphingomonas</taxon>
    </lineage>
</organism>
<gene>
    <name evidence="2" type="ORF">FSB78_13340</name>
</gene>
<evidence type="ECO:0000313" key="2">
    <source>
        <dbReference type="EMBL" id="TXC71826.1"/>
    </source>
</evidence>
<dbReference type="InterPro" id="IPR000014">
    <property type="entry name" value="PAS"/>
</dbReference>
<dbReference type="Gene3D" id="3.30.450.20">
    <property type="entry name" value="PAS domain"/>
    <property type="match status" value="1"/>
</dbReference>
<dbReference type="CDD" id="cd00130">
    <property type="entry name" value="PAS"/>
    <property type="match status" value="1"/>
</dbReference>
<sequence>MMFLAVVEYRQHGDQLIIYRAKPCASCGDGHDLCSPRVVPSNLNRLRCKADRAVVRHYSSILISVKLVETYTTSIRSRPYRSTRSEHSGKDAVLMPQTGHVLIGADNELIDVDAAFCDIMRSDPDDLRGQSVADLTAPADRQECVRAILTLRQTQRPFTLVKRLIRHDGSLVWVRNTVSITTSDGRARTVVGTIEEVAAPEENDTPAVLLDVAQFLIAERRDREAVCDRTLFSEPGWDAVLAAYVAEAEGRAVDVATLAAMIDHTPSTTGRWINALVQHGVLEIEYRNPKAEAPKAFRLTAGTHRKLETYLSTLRQRHRETVMND</sequence>
<dbReference type="EMBL" id="VOQR01000001">
    <property type="protein sequence ID" value="TXC71826.1"/>
    <property type="molecule type" value="Genomic_DNA"/>
</dbReference>
<accession>A0A5C6UHY9</accession>
<dbReference type="InterPro" id="IPR013655">
    <property type="entry name" value="PAS_fold_3"/>
</dbReference>
<proteinExistence type="predicted"/>
<keyword evidence="3" id="KW-1185">Reference proteome</keyword>
<dbReference type="AlphaFoldDB" id="A0A5C6UHY9"/>
<protein>
    <submittedName>
        <fullName evidence="2">PAS domain S-box protein</fullName>
    </submittedName>
</protein>
<reference evidence="2 3" key="1">
    <citation type="journal article" date="2013" name="Antonie Van Leeuwenhoek">
        <title>Sphingomonas ginsenosidivorax sp. nov., with the ability to transform ginsenosides.</title>
        <authorList>
            <person name="Jin X.F."/>
            <person name="Kim J.K."/>
            <person name="Liu Q.M."/>
            <person name="Kang M.S."/>
            <person name="He D."/>
            <person name="Jin F.X."/>
            <person name="Kim S.C."/>
            <person name="Im W.T."/>
        </authorList>
    </citation>
    <scope>NUCLEOTIDE SEQUENCE [LARGE SCALE GENOMIC DNA]</scope>
    <source>
        <strain evidence="2 3">KHI67</strain>
    </source>
</reference>